<feature type="region of interest" description="Disordered" evidence="6">
    <location>
        <begin position="1"/>
        <end position="146"/>
    </location>
</feature>
<dbReference type="GO" id="GO:0005634">
    <property type="term" value="C:nucleus"/>
    <property type="evidence" value="ECO:0000318"/>
    <property type="project" value="GO_Central"/>
</dbReference>
<feature type="compositionally biased region" description="Low complexity" evidence="6">
    <location>
        <begin position="1282"/>
        <end position="1304"/>
    </location>
</feature>
<feature type="compositionally biased region" description="Basic and acidic residues" evidence="6">
    <location>
        <begin position="166"/>
        <end position="180"/>
    </location>
</feature>
<feature type="region of interest" description="Disordered" evidence="6">
    <location>
        <begin position="2644"/>
        <end position="2677"/>
    </location>
</feature>
<feature type="compositionally biased region" description="Low complexity" evidence="6">
    <location>
        <begin position="529"/>
        <end position="547"/>
    </location>
</feature>
<feature type="region of interest" description="Disordered" evidence="6">
    <location>
        <begin position="2736"/>
        <end position="2828"/>
    </location>
</feature>
<feature type="region of interest" description="Disordered" evidence="6">
    <location>
        <begin position="1231"/>
        <end position="1316"/>
    </location>
</feature>
<feature type="compositionally biased region" description="Gly residues" evidence="6">
    <location>
        <begin position="2870"/>
        <end position="2879"/>
    </location>
</feature>
<evidence type="ECO:0000256" key="5">
    <source>
        <dbReference type="ARBA" id="ARBA00023242"/>
    </source>
</evidence>
<feature type="compositionally biased region" description="Low complexity" evidence="6">
    <location>
        <begin position="384"/>
        <end position="395"/>
    </location>
</feature>
<feature type="region of interest" description="Disordered" evidence="6">
    <location>
        <begin position="1119"/>
        <end position="1140"/>
    </location>
</feature>
<feature type="compositionally biased region" description="Gly residues" evidence="6">
    <location>
        <begin position="361"/>
        <end position="377"/>
    </location>
</feature>
<feature type="region of interest" description="Disordered" evidence="6">
    <location>
        <begin position="340"/>
        <end position="450"/>
    </location>
</feature>
<feature type="compositionally biased region" description="Gly residues" evidence="6">
    <location>
        <begin position="2227"/>
        <end position="2239"/>
    </location>
</feature>
<evidence type="ECO:0000256" key="4">
    <source>
        <dbReference type="ARBA" id="ARBA00023163"/>
    </source>
</evidence>
<feature type="region of interest" description="Disordered" evidence="6">
    <location>
        <begin position="1845"/>
        <end position="1932"/>
    </location>
</feature>
<feature type="region of interest" description="Disordered" evidence="6">
    <location>
        <begin position="886"/>
        <end position="1096"/>
    </location>
</feature>
<feature type="compositionally biased region" description="Low complexity" evidence="6">
    <location>
        <begin position="2169"/>
        <end position="2187"/>
    </location>
</feature>
<evidence type="ECO:0000256" key="1">
    <source>
        <dbReference type="ARBA" id="ARBA00004123"/>
    </source>
</evidence>
<dbReference type="InParanoid" id="A0A2K3DE24"/>
<feature type="region of interest" description="Disordered" evidence="6">
    <location>
        <begin position="1349"/>
        <end position="1368"/>
    </location>
</feature>
<dbReference type="OMA" id="TVGMGQQ"/>
<feature type="region of interest" description="Disordered" evidence="6">
    <location>
        <begin position="1945"/>
        <end position="1975"/>
    </location>
</feature>
<dbReference type="GO" id="GO:0006805">
    <property type="term" value="P:xenobiotic metabolic process"/>
    <property type="evidence" value="ECO:0007669"/>
    <property type="project" value="InterPro"/>
</dbReference>
<feature type="compositionally biased region" description="Gly residues" evidence="6">
    <location>
        <begin position="2899"/>
        <end position="2925"/>
    </location>
</feature>
<feature type="compositionally biased region" description="Low complexity" evidence="6">
    <location>
        <begin position="1359"/>
        <end position="1368"/>
    </location>
</feature>
<feature type="compositionally biased region" description="Low complexity" evidence="6">
    <location>
        <begin position="1874"/>
        <end position="1899"/>
    </location>
</feature>
<dbReference type="PANTHER" id="PTHR10649:SF12">
    <property type="entry name" value="SPINELESS, ISOFORM C"/>
    <property type="match status" value="1"/>
</dbReference>
<gene>
    <name evidence="7" type="ORF">CHLRE_09g389726v5</name>
</gene>
<feature type="compositionally biased region" description="Gly residues" evidence="6">
    <location>
        <begin position="2342"/>
        <end position="2355"/>
    </location>
</feature>
<keyword evidence="5" id="KW-0539">Nucleus</keyword>
<evidence type="ECO:0000313" key="8">
    <source>
        <dbReference type="Proteomes" id="UP000006906"/>
    </source>
</evidence>
<feature type="compositionally biased region" description="Low complexity" evidence="6">
    <location>
        <begin position="2033"/>
        <end position="2053"/>
    </location>
</feature>
<accession>A0A2K3DE24</accession>
<feature type="region of interest" description="Disordered" evidence="6">
    <location>
        <begin position="2411"/>
        <end position="2507"/>
    </location>
</feature>
<feature type="region of interest" description="Disordered" evidence="6">
    <location>
        <begin position="463"/>
        <end position="592"/>
    </location>
</feature>
<feature type="compositionally biased region" description="Low complexity" evidence="6">
    <location>
        <begin position="2413"/>
        <end position="2433"/>
    </location>
</feature>
<feature type="region of interest" description="Disordered" evidence="6">
    <location>
        <begin position="2341"/>
        <end position="2378"/>
    </location>
</feature>
<feature type="compositionally biased region" description="Low complexity" evidence="6">
    <location>
        <begin position="939"/>
        <end position="967"/>
    </location>
</feature>
<feature type="region of interest" description="Disordered" evidence="6">
    <location>
        <begin position="166"/>
        <end position="202"/>
    </location>
</feature>
<feature type="region of interest" description="Disordered" evidence="6">
    <location>
        <begin position="654"/>
        <end position="789"/>
    </location>
</feature>
<feature type="compositionally biased region" description="Basic and acidic residues" evidence="6">
    <location>
        <begin position="94"/>
        <end position="108"/>
    </location>
</feature>
<feature type="region of interest" description="Disordered" evidence="6">
    <location>
        <begin position="2009"/>
        <end position="2268"/>
    </location>
</feature>
<feature type="compositionally biased region" description="Gly residues" evidence="6">
    <location>
        <begin position="2364"/>
        <end position="2373"/>
    </location>
</feature>
<feature type="compositionally biased region" description="Polar residues" evidence="6">
    <location>
        <begin position="668"/>
        <end position="682"/>
    </location>
</feature>
<feature type="region of interest" description="Disordered" evidence="6">
    <location>
        <begin position="1677"/>
        <end position="1696"/>
    </location>
</feature>
<feature type="region of interest" description="Disordered" evidence="6">
    <location>
        <begin position="2853"/>
        <end position="2925"/>
    </location>
</feature>
<feature type="compositionally biased region" description="Low complexity" evidence="6">
    <location>
        <begin position="2765"/>
        <end position="2775"/>
    </location>
</feature>
<feature type="compositionally biased region" description="Low complexity" evidence="6">
    <location>
        <begin position="2580"/>
        <end position="2617"/>
    </location>
</feature>
<feature type="compositionally biased region" description="Basic and acidic residues" evidence="6">
    <location>
        <begin position="2188"/>
        <end position="2197"/>
    </location>
</feature>
<sequence length="2939" mass="292033">MAAAAVAPPDEKFLKLREENERRRKKKEEEEKRRKQDEELKTKEALERRRLERVEQDERMRKPWQQPPAPKKPILRKGAKSKPSQPPTPSAADPMRKSQQEEKRKELRQGLQDFIRQQRQAAVAPKNPAGAGGGGGGGGNDGAPVVPLTWEELRLAAEAGFDELVRQQEEDAEQRAEDPVAARATRHRSPYKSPFRGAPAPPQETVQVALVPTQQHAPIAAAAHVPDTPTTAVPATADRMAALRTSYKFSDAPGWTGQHPAALQQHQPQRVGLDAGTGGGPMATTPAAVLYPPGDGPEAATGSGDVGAASSVASSGGLRRGVTAAARYRVAPLDAETLDSAAEDPWGRDNAAAGGAVVDAGSGGAGEGVGVGVGDSGPPGSPGGSRSPRGSMGQRPPLPGPYDSPSQQVWPPPSPQHSQQQQQQQQAVGTPRRPAAVAVSGPPADPLEASLLAGGTLAALQQADGFRLTSPRPAGTTPQQSWDQPAASAHVQEPLSLQPSQSADYARTQQQQQQQQQPSAQKTARRGWGAPPGQAQAPLQQPGSPGAHYGDDPPMPAWAQAGSGAHGGGAAPEHSGAWAGGEAGGGLGESGADFGGEVGLDMGASGGLAGAGVQTAVRHSIGVGDSGGPAMWQRESVTLPRASQAQVQRAPADFGTPALQPRHEDSEPQFQAVSPAEVQQSVPLVPAVSPAHGPEPGARLSYNDVPLQGSPALTASVASSTTSTPARAPSEAARSVSLAASSPHQAPAPGVVSTERSSAVGAEASRGLQSAVDASEEAVRASTGGHKQGLEDAVLGDVAEAEHEPWVPPMLSALPPPVNISTDGLPAAAPVVLRHEPLQGSATGAATAALTHLAAMAAGTALPPVTAAASAAPGVATSQNDKAVLPPVITSRPLSGSARLPPLPSGFHSGGSMSGSLPPVAASAGSMTGTPPPKSQPLSASGSAATTSTSISTPTTPPQQQAHALHQPHPPPMRAPSPPGSPPRNGTPQRFHRQLSSSGGSRPQSADLAERSAASMTAVASAASSTPVSPPQAQLTQPQSALAPQPPPQAPPAHPSRPRSADLVAAASAALPASQAAPTAGAARASPPPALNTTPLPLETPAVAAAAVPASPRVPGVVVTTPASGTSRPHRQLQQSAPVAQAVQAVGAGGRLDGGAVSASRDSALPVEENSAVVVIEDDKDSDIQADVEVYMDDSGLASPSPAHTSLGAPAQPVGAATVTNMPAAVKPVGTAASLSSKAEASPGPDEAETARLQQQQQHLLHLTDASVLPSRPPGTAGSGMGSVMSGSHISAAPLSEAGSSSSAGAGGAGARPGSAATAGMMGSGYQASLLGMLDDSVSSFDFRVPRSAGGNSGGAGTGSRPSSAAWAAPASPAAPVHATIAAAAAAAAAAGVPSAATARKGDSVPGKAGPAGNGVVTVAVKAGAPVPLGCSAAAPKAGHAGALPSANSFQVLQPSKAAAAARAVSGDLMYGGADDGEDDGGRGFDEEPVGMEEPVLPQPASYHLAAIPPPAVAPPLQLPATAAATGAPATAAPAAAAPAGAATAGAPAAAVPAPGEPDMDDLMREIQALSALRKALKAEFEGMGHGEAVAGLQTLSANFTAAAGSNGNGASATASPAHYAGPTQGNSASSAPEAVGIAGAAAAAAQPAPAPLLQWGFGGGAQPPPPQQQQELYGTAPAYTVPPPMPMQQQQQPFEQHMQMPAWAALVMPPHPVAEPQPVQALPQQHPHQPVAQPSTAQAPYGAPWPQADSAQRHTQQAAPPLATTLPSAAATLAPGGVAGAPFPADVMAAAAAAAAGPNAVAAQGSVPQYYEEDPHGRSFAFAAPQQTAAGNGFYQQQAALPEPLPLAPPVMPAPAPAAPPQPAAAPSPPQPALQWTIPAAPGSSSPGAAPQPQVSPQRPARVSGGGAATPTKSTPSVAAAAGSTKRALGGHAGGAGYAALDSPGSVSELRHGTRSGTGTASAPKPAMAAAERPLINDGSYARAAVEARERAERERAAREALAAETAAAKAAALQRSKSEHRTGGGGGTPSGGASTSPTAGTGSGATKAPSAIGSYVRQPSPLPARPTAPFGRSTSTGRDTGARGGVAAEPSSSGTTPTGTRAASRIPTPPRPRDAGAAGVGATGGKQLAVDESYDSDLDFLERALDASDTETDTPSPPRQGARREAFASPSSATAAAAAAANAAAYRERLAEARPKPLRIPTSGAATPMGGASTASTVASHAVPTGGGRAAGAGSRAGGAPMAAAPQRSGHSGTSGKPVTPFTAAIRELMGLPGSAPLEQSRAAAGAAVGRGGQLLDARGQWPSRLTDEEDRLLASLKRLDAEVLKRGLAAAGLVNGPSVTGGKGGKAAGSKGGKAMAASGAAGGGGGGGSNKLTNSLQQDQLRESLDRLDSQLGALRRKMEDRACMLGMPSSAAPTPSAAAAITPGKPAASTRPRDITPTKTPEERRGPPATLAKSRTPTPNKAKAIRDQRQQQLTSHQGATPPAARTASGTASAPPKPASAPVMGAMGGVPAVPAAAQYQQGPIAASSISPPPASASAVPSAGYSGIPQGPANGVASGVSGAQPHGMPPRAPPARAPASAPTGPAATNAAAQQQHHHQQQQQQQGPPDAGMMMLPNGMMVPYPAPAYGAMPGGGAHVMNPYGTPSSPGGGGSGAPQGMLMPPPPQHQNLQQPQQQPQVAYVPTMLPNGQMAYVPQYVMPGGGGSYMQSNMGFPQMMMQPTGMQSPQLVMAWGASPPPSAQAVPMSPAGPSLYSFDRSSSNGTPPQVQQQPQNGGGPGSHDLAYQHQQYQHQQQQYHHQQHQAQHTPPFVSHSPPPSGPMPHYHSTVMRSRSIGSRDGEAMTAAAAAAGLVQQPQQRVPHSAPQVASGGGVQGGGAELAAPQSTREPSVQFQSFGPNGGSRGLGPGAAWGGGAAGAGAGPADGGVIKAGNLGLLFS</sequence>
<dbReference type="GeneID" id="5720617"/>
<feature type="compositionally biased region" description="Low complexity" evidence="6">
    <location>
        <begin position="299"/>
        <end position="317"/>
    </location>
</feature>
<dbReference type="ExpressionAtlas" id="A0A2K3DE24">
    <property type="expression patterns" value="baseline and differential"/>
</dbReference>
<dbReference type="GO" id="GO:0034751">
    <property type="term" value="C:aryl hydrocarbon receptor complex"/>
    <property type="evidence" value="ECO:0000318"/>
    <property type="project" value="GO_Central"/>
</dbReference>
<reference evidence="7 8" key="1">
    <citation type="journal article" date="2007" name="Science">
        <title>The Chlamydomonas genome reveals the evolution of key animal and plant functions.</title>
        <authorList>
            <person name="Merchant S.S."/>
            <person name="Prochnik S.E."/>
            <person name="Vallon O."/>
            <person name="Harris E.H."/>
            <person name="Karpowicz S.J."/>
            <person name="Witman G.B."/>
            <person name="Terry A."/>
            <person name="Salamov A."/>
            <person name="Fritz-Laylin L.K."/>
            <person name="Marechal-Drouard L."/>
            <person name="Marshall W.F."/>
            <person name="Qu L.H."/>
            <person name="Nelson D.R."/>
            <person name="Sanderfoot A.A."/>
            <person name="Spalding M.H."/>
            <person name="Kapitonov V.V."/>
            <person name="Ren Q."/>
            <person name="Ferris P."/>
            <person name="Lindquist E."/>
            <person name="Shapiro H."/>
            <person name="Lucas S.M."/>
            <person name="Grimwood J."/>
            <person name="Schmutz J."/>
            <person name="Cardol P."/>
            <person name="Cerutti H."/>
            <person name="Chanfreau G."/>
            <person name="Chen C.L."/>
            <person name="Cognat V."/>
            <person name="Croft M.T."/>
            <person name="Dent R."/>
            <person name="Dutcher S."/>
            <person name="Fernandez E."/>
            <person name="Fukuzawa H."/>
            <person name="Gonzalez-Ballester D."/>
            <person name="Gonzalez-Halphen D."/>
            <person name="Hallmann A."/>
            <person name="Hanikenne M."/>
            <person name="Hippler M."/>
            <person name="Inwood W."/>
            <person name="Jabbari K."/>
            <person name="Kalanon M."/>
            <person name="Kuras R."/>
            <person name="Lefebvre P.A."/>
            <person name="Lemaire S.D."/>
            <person name="Lobanov A.V."/>
            <person name="Lohr M."/>
            <person name="Manuell A."/>
            <person name="Meier I."/>
            <person name="Mets L."/>
            <person name="Mittag M."/>
            <person name="Mittelmeier T."/>
            <person name="Moroney J.V."/>
            <person name="Moseley J."/>
            <person name="Napoli C."/>
            <person name="Nedelcu A.M."/>
            <person name="Niyogi K."/>
            <person name="Novoselov S.V."/>
            <person name="Paulsen I.T."/>
            <person name="Pazour G."/>
            <person name="Purton S."/>
            <person name="Ral J.P."/>
            <person name="Riano-Pachon D.M."/>
            <person name="Riekhof W."/>
            <person name="Rymarquis L."/>
            <person name="Schroda M."/>
            <person name="Stern D."/>
            <person name="Umen J."/>
            <person name="Willows R."/>
            <person name="Wilson N."/>
            <person name="Zimmer S.L."/>
            <person name="Allmer J."/>
            <person name="Balk J."/>
            <person name="Bisova K."/>
            <person name="Chen C.J."/>
            <person name="Elias M."/>
            <person name="Gendler K."/>
            <person name="Hauser C."/>
            <person name="Lamb M.R."/>
            <person name="Ledford H."/>
            <person name="Long J.C."/>
            <person name="Minagawa J."/>
            <person name="Page M.D."/>
            <person name="Pan J."/>
            <person name="Pootakham W."/>
            <person name="Roje S."/>
            <person name="Rose A."/>
            <person name="Stahlberg E."/>
            <person name="Terauchi A.M."/>
            <person name="Yang P."/>
            <person name="Ball S."/>
            <person name="Bowler C."/>
            <person name="Dieckmann C.L."/>
            <person name="Gladyshev V.N."/>
            <person name="Green P."/>
            <person name="Jorgensen R."/>
            <person name="Mayfield S."/>
            <person name="Mueller-Roeber B."/>
            <person name="Rajamani S."/>
            <person name="Sayre R.T."/>
            <person name="Brokstein P."/>
            <person name="Dubchak I."/>
            <person name="Goodstein D."/>
            <person name="Hornick L."/>
            <person name="Huang Y.W."/>
            <person name="Jhaveri J."/>
            <person name="Luo Y."/>
            <person name="Martinez D."/>
            <person name="Ngau W.C."/>
            <person name="Otillar B."/>
            <person name="Poliakov A."/>
            <person name="Porter A."/>
            <person name="Szajkowski L."/>
            <person name="Werner G."/>
            <person name="Zhou K."/>
            <person name="Grigoriev I.V."/>
            <person name="Rokhsar D.S."/>
            <person name="Grossman A.R."/>
        </authorList>
    </citation>
    <scope>NUCLEOTIDE SEQUENCE [LARGE SCALE GENOMIC DNA]</scope>
    <source>
        <strain evidence="8">CC-503</strain>
    </source>
</reference>
<feature type="compositionally biased region" description="Low complexity" evidence="6">
    <location>
        <begin position="1606"/>
        <end position="1616"/>
    </location>
</feature>
<feature type="compositionally biased region" description="Basic and acidic residues" evidence="6">
    <location>
        <begin position="9"/>
        <end position="61"/>
    </location>
</feature>
<feature type="region of interest" description="Disordered" evidence="6">
    <location>
        <begin position="293"/>
        <end position="319"/>
    </location>
</feature>
<proteinExistence type="predicted"/>
<dbReference type="Proteomes" id="UP000006906">
    <property type="component" value="Chromosome 9"/>
</dbReference>
<feature type="compositionally biased region" description="Low complexity" evidence="6">
    <location>
        <begin position="1253"/>
        <end position="1263"/>
    </location>
</feature>
<keyword evidence="8" id="KW-1185">Reference proteome</keyword>
<dbReference type="GO" id="GO:0006357">
    <property type="term" value="P:regulation of transcription by RNA polymerase II"/>
    <property type="evidence" value="ECO:0000318"/>
    <property type="project" value="GO_Central"/>
</dbReference>
<dbReference type="OrthoDB" id="551450at2759"/>
<feature type="compositionally biased region" description="Pro residues" evidence="6">
    <location>
        <begin position="968"/>
        <end position="982"/>
    </location>
</feature>
<feature type="compositionally biased region" description="Gly residues" evidence="6">
    <location>
        <begin position="578"/>
        <end position="592"/>
    </location>
</feature>
<keyword evidence="4" id="KW-0804">Transcription</keyword>
<feature type="compositionally biased region" description="Low complexity" evidence="6">
    <location>
        <begin position="710"/>
        <end position="737"/>
    </location>
</feature>
<dbReference type="InterPro" id="IPR039091">
    <property type="entry name" value="AHR/AHRR"/>
</dbReference>
<feature type="compositionally biased region" description="Low complexity" evidence="6">
    <location>
        <begin position="1717"/>
        <end position="1735"/>
    </location>
</feature>
<feature type="compositionally biased region" description="Low complexity" evidence="6">
    <location>
        <begin position="1061"/>
        <end position="1096"/>
    </location>
</feature>
<evidence type="ECO:0000256" key="6">
    <source>
        <dbReference type="SAM" id="MobiDB-lite"/>
    </source>
</evidence>
<keyword evidence="3" id="KW-0238">DNA-binding</keyword>
<organism evidence="7 8">
    <name type="scientific">Chlamydomonas reinhardtii</name>
    <name type="common">Chlamydomonas smithii</name>
    <dbReference type="NCBI Taxonomy" id="3055"/>
    <lineage>
        <taxon>Eukaryota</taxon>
        <taxon>Viridiplantae</taxon>
        <taxon>Chlorophyta</taxon>
        <taxon>core chlorophytes</taxon>
        <taxon>Chlorophyceae</taxon>
        <taxon>CS clade</taxon>
        <taxon>Chlamydomonadales</taxon>
        <taxon>Chlamydomonadaceae</taxon>
        <taxon>Chlamydomonas</taxon>
    </lineage>
</organism>
<feature type="compositionally biased region" description="Gly residues" evidence="6">
    <location>
        <begin position="130"/>
        <end position="141"/>
    </location>
</feature>
<feature type="compositionally biased region" description="Polar residues" evidence="6">
    <location>
        <begin position="994"/>
        <end position="1004"/>
    </location>
</feature>
<feature type="compositionally biased region" description="Polar residues" evidence="6">
    <location>
        <begin position="2884"/>
        <end position="2897"/>
    </location>
</feature>
<feature type="compositionally biased region" description="Basic and acidic residues" evidence="6">
    <location>
        <begin position="2436"/>
        <end position="2451"/>
    </location>
</feature>
<feature type="region of interest" description="Disordered" evidence="6">
    <location>
        <begin position="1606"/>
        <end position="1632"/>
    </location>
</feature>
<protein>
    <submittedName>
        <fullName evidence="7">Uncharacterized protein</fullName>
    </submittedName>
</protein>
<dbReference type="STRING" id="3055.A0A2K3DE24"/>
<comment type="subcellular location">
    <subcellularLocation>
        <location evidence="1">Nucleus</location>
    </subcellularLocation>
</comment>
<dbReference type="KEGG" id="cre:CHLRE_09g389726v5"/>
<name>A0A2K3DE24_CHLRE</name>
<feature type="compositionally biased region" description="Pro residues" evidence="6">
    <location>
        <begin position="2570"/>
        <end position="2579"/>
    </location>
</feature>
<dbReference type="GO" id="GO:0000976">
    <property type="term" value="F:transcription cis-regulatory region binding"/>
    <property type="evidence" value="ECO:0000318"/>
    <property type="project" value="GO_Central"/>
</dbReference>
<feature type="compositionally biased region" description="Pro residues" evidence="6">
    <location>
        <begin position="1044"/>
        <end position="1055"/>
    </location>
</feature>
<evidence type="ECO:0000313" key="7">
    <source>
        <dbReference type="EMBL" id="PNW78774.1"/>
    </source>
</evidence>
<feature type="compositionally biased region" description="Low complexity" evidence="6">
    <location>
        <begin position="1012"/>
        <end position="1043"/>
    </location>
</feature>
<dbReference type="GO" id="GO:0004879">
    <property type="term" value="F:nuclear receptor activity"/>
    <property type="evidence" value="ECO:0000318"/>
    <property type="project" value="GO_Central"/>
</dbReference>
<dbReference type="PANTHER" id="PTHR10649">
    <property type="entry name" value="ARYL HYDROCARBON RECEPTOR"/>
    <property type="match status" value="1"/>
</dbReference>
<feature type="region of interest" description="Disordered" evidence="6">
    <location>
        <begin position="1713"/>
        <end position="1760"/>
    </location>
</feature>
<feature type="compositionally biased region" description="Low complexity" evidence="6">
    <location>
        <begin position="2787"/>
        <end position="2808"/>
    </location>
</feature>
<feature type="region of interest" description="Disordered" evidence="6">
    <location>
        <begin position="2553"/>
        <end position="2618"/>
    </location>
</feature>
<feature type="compositionally biased region" description="Low complexity" evidence="6">
    <location>
        <begin position="416"/>
        <end position="426"/>
    </location>
</feature>
<dbReference type="Gramene" id="PNW78774">
    <property type="protein sequence ID" value="PNW78774"/>
    <property type="gene ID" value="CHLRE_09g389726v5"/>
</dbReference>
<dbReference type="RefSeq" id="XP_042921120.1">
    <property type="nucleotide sequence ID" value="XM_043065516.1"/>
</dbReference>
<evidence type="ECO:0000256" key="3">
    <source>
        <dbReference type="ARBA" id="ARBA00023125"/>
    </source>
</evidence>
<feature type="compositionally biased region" description="Low complexity" evidence="6">
    <location>
        <begin position="2214"/>
        <end position="2225"/>
    </location>
</feature>
<keyword evidence="2" id="KW-0805">Transcription regulation</keyword>
<dbReference type="EMBL" id="CM008970">
    <property type="protein sequence ID" value="PNW78774.1"/>
    <property type="molecule type" value="Genomic_DNA"/>
</dbReference>
<feature type="compositionally biased region" description="Low complexity" evidence="6">
    <location>
        <begin position="1962"/>
        <end position="1975"/>
    </location>
</feature>
<feature type="compositionally biased region" description="Pro residues" evidence="6">
    <location>
        <begin position="1845"/>
        <end position="1873"/>
    </location>
</feature>
<feature type="compositionally biased region" description="Low complexity" evidence="6">
    <location>
        <begin position="348"/>
        <end position="360"/>
    </location>
</feature>
<feature type="compositionally biased region" description="Low complexity" evidence="6">
    <location>
        <begin position="2092"/>
        <end position="2107"/>
    </location>
</feature>
<evidence type="ECO:0000256" key="2">
    <source>
        <dbReference type="ARBA" id="ARBA00023015"/>
    </source>
</evidence>